<keyword evidence="1" id="KW-1133">Transmembrane helix</keyword>
<sequence length="92" mass="10311">MVCTYFSGTLLSKLTYVDGAKKRSSKLPLFLSGCMGPALAFVHFFAISSELKSLITFLIIILSLQIFEVYHVHVDSIFLSYRGILNIIFSVE</sequence>
<dbReference type="AlphaFoldDB" id="A0A2V1DKK7"/>
<dbReference type="Proteomes" id="UP000244855">
    <property type="component" value="Unassembled WGS sequence"/>
</dbReference>
<evidence type="ECO:0000313" key="3">
    <source>
        <dbReference type="Proteomes" id="UP000244855"/>
    </source>
</evidence>
<accession>A0A2V1DKK7</accession>
<organism evidence="2 3">
    <name type="scientific">Periconia macrospinosa</name>
    <dbReference type="NCBI Taxonomy" id="97972"/>
    <lineage>
        <taxon>Eukaryota</taxon>
        <taxon>Fungi</taxon>
        <taxon>Dikarya</taxon>
        <taxon>Ascomycota</taxon>
        <taxon>Pezizomycotina</taxon>
        <taxon>Dothideomycetes</taxon>
        <taxon>Pleosporomycetidae</taxon>
        <taxon>Pleosporales</taxon>
        <taxon>Massarineae</taxon>
        <taxon>Periconiaceae</taxon>
        <taxon>Periconia</taxon>
    </lineage>
</organism>
<gene>
    <name evidence="2" type="ORF">DM02DRAFT_30652</name>
</gene>
<feature type="transmembrane region" description="Helical" evidence="1">
    <location>
        <begin position="53"/>
        <end position="72"/>
    </location>
</feature>
<feature type="transmembrane region" description="Helical" evidence="1">
    <location>
        <begin position="29"/>
        <end position="47"/>
    </location>
</feature>
<name>A0A2V1DKK7_9PLEO</name>
<reference evidence="2 3" key="1">
    <citation type="journal article" date="2018" name="Sci. Rep.">
        <title>Comparative genomics provides insights into the lifestyle and reveals functional heterogeneity of dark septate endophytic fungi.</title>
        <authorList>
            <person name="Knapp D.G."/>
            <person name="Nemeth J.B."/>
            <person name="Barry K."/>
            <person name="Hainaut M."/>
            <person name="Henrissat B."/>
            <person name="Johnson J."/>
            <person name="Kuo A."/>
            <person name="Lim J.H.P."/>
            <person name="Lipzen A."/>
            <person name="Nolan M."/>
            <person name="Ohm R.A."/>
            <person name="Tamas L."/>
            <person name="Grigoriev I.V."/>
            <person name="Spatafora J.W."/>
            <person name="Nagy L.G."/>
            <person name="Kovacs G.M."/>
        </authorList>
    </citation>
    <scope>NUCLEOTIDE SEQUENCE [LARGE SCALE GENOMIC DNA]</scope>
    <source>
        <strain evidence="2 3">DSE2036</strain>
    </source>
</reference>
<evidence type="ECO:0000313" key="2">
    <source>
        <dbReference type="EMBL" id="PVH98726.1"/>
    </source>
</evidence>
<protein>
    <submittedName>
        <fullName evidence="2">Uncharacterized protein</fullName>
    </submittedName>
</protein>
<keyword evidence="3" id="KW-1185">Reference proteome</keyword>
<evidence type="ECO:0000256" key="1">
    <source>
        <dbReference type="SAM" id="Phobius"/>
    </source>
</evidence>
<keyword evidence="1" id="KW-0812">Transmembrane</keyword>
<dbReference type="EMBL" id="KZ805407">
    <property type="protein sequence ID" value="PVH98726.1"/>
    <property type="molecule type" value="Genomic_DNA"/>
</dbReference>
<proteinExistence type="predicted"/>
<keyword evidence="1" id="KW-0472">Membrane</keyword>